<organism evidence="2 3">
    <name type="scientific">Phaseolus angularis</name>
    <name type="common">Azuki bean</name>
    <name type="synonym">Vigna angularis</name>
    <dbReference type="NCBI Taxonomy" id="3914"/>
    <lineage>
        <taxon>Eukaryota</taxon>
        <taxon>Viridiplantae</taxon>
        <taxon>Streptophyta</taxon>
        <taxon>Embryophyta</taxon>
        <taxon>Tracheophyta</taxon>
        <taxon>Spermatophyta</taxon>
        <taxon>Magnoliopsida</taxon>
        <taxon>eudicotyledons</taxon>
        <taxon>Gunneridae</taxon>
        <taxon>Pentapetalae</taxon>
        <taxon>rosids</taxon>
        <taxon>fabids</taxon>
        <taxon>Fabales</taxon>
        <taxon>Fabaceae</taxon>
        <taxon>Papilionoideae</taxon>
        <taxon>50 kb inversion clade</taxon>
        <taxon>NPAAA clade</taxon>
        <taxon>indigoferoid/millettioid clade</taxon>
        <taxon>Phaseoleae</taxon>
        <taxon>Vigna</taxon>
    </lineage>
</organism>
<evidence type="ECO:0000313" key="2">
    <source>
        <dbReference type="EMBL" id="KOM57226.1"/>
    </source>
</evidence>
<dbReference type="Gramene" id="KOM57226">
    <property type="protein sequence ID" value="KOM57226"/>
    <property type="gene ID" value="LR48_Vigan11g025800"/>
</dbReference>
<reference evidence="3" key="1">
    <citation type="journal article" date="2015" name="Proc. Natl. Acad. Sci. U.S.A.">
        <title>Genome sequencing of adzuki bean (Vigna angularis) provides insight into high starch and low fat accumulation and domestication.</title>
        <authorList>
            <person name="Yang K."/>
            <person name="Tian Z."/>
            <person name="Chen C."/>
            <person name="Luo L."/>
            <person name="Zhao B."/>
            <person name="Wang Z."/>
            <person name="Yu L."/>
            <person name="Li Y."/>
            <person name="Sun Y."/>
            <person name="Li W."/>
            <person name="Chen Y."/>
            <person name="Li Y."/>
            <person name="Zhang Y."/>
            <person name="Ai D."/>
            <person name="Zhao J."/>
            <person name="Shang C."/>
            <person name="Ma Y."/>
            <person name="Wu B."/>
            <person name="Wang M."/>
            <person name="Gao L."/>
            <person name="Sun D."/>
            <person name="Zhang P."/>
            <person name="Guo F."/>
            <person name="Wang W."/>
            <person name="Li Y."/>
            <person name="Wang J."/>
            <person name="Varshney R.K."/>
            <person name="Wang J."/>
            <person name="Ling H.Q."/>
            <person name="Wan P."/>
        </authorList>
    </citation>
    <scope>NUCLEOTIDE SEQUENCE</scope>
    <source>
        <strain evidence="3">cv. Jingnong 6</strain>
    </source>
</reference>
<accession>A0A0L9VQ79</accession>
<protein>
    <submittedName>
        <fullName evidence="2">Uncharacterized protein</fullName>
    </submittedName>
</protein>
<gene>
    <name evidence="2" type="ORF">LR48_Vigan11g025800</name>
</gene>
<name>A0A0L9VQ79_PHAAN</name>
<proteinExistence type="predicted"/>
<feature type="region of interest" description="Disordered" evidence="1">
    <location>
        <begin position="41"/>
        <end position="75"/>
    </location>
</feature>
<dbReference type="Proteomes" id="UP000053144">
    <property type="component" value="Chromosome 11"/>
</dbReference>
<evidence type="ECO:0000313" key="3">
    <source>
        <dbReference type="Proteomes" id="UP000053144"/>
    </source>
</evidence>
<dbReference type="EMBL" id="CM003381">
    <property type="protein sequence ID" value="KOM57226.1"/>
    <property type="molecule type" value="Genomic_DNA"/>
</dbReference>
<evidence type="ECO:0000256" key="1">
    <source>
        <dbReference type="SAM" id="MobiDB-lite"/>
    </source>
</evidence>
<dbReference type="AlphaFoldDB" id="A0A0L9VQ79"/>
<sequence length="124" mass="13417">MNPTGADRGGVSIAPALSATIPETTASLDAVAVTTLAVENGWRHGDEGAARRGESTSLAREERQERRGWCGDSGDDRCRRRQFWPASGMRGGVGLMEGRAATIGSEEETLNFVPREKKRRNPSF</sequence>